<evidence type="ECO:0000256" key="1">
    <source>
        <dbReference type="ARBA" id="ARBA00035644"/>
    </source>
</evidence>
<dbReference type="Gene3D" id="3.40.50.80">
    <property type="entry name" value="Nucleotide-binding domain of ferredoxin-NADP reductase (FNR) module"/>
    <property type="match status" value="1"/>
</dbReference>
<dbReference type="PANTHER" id="PTHR30157">
    <property type="entry name" value="FERRIC REDUCTASE, NADPH-DEPENDENT"/>
    <property type="match status" value="1"/>
</dbReference>
<dbReference type="CDD" id="cd06193">
    <property type="entry name" value="siderophore_interacting"/>
    <property type="match status" value="1"/>
</dbReference>
<keyword evidence="5" id="KW-1185">Reference proteome</keyword>
<proteinExistence type="inferred from homology"/>
<dbReference type="InterPro" id="IPR039261">
    <property type="entry name" value="FNR_nucleotide-bd"/>
</dbReference>
<evidence type="ECO:0000313" key="5">
    <source>
        <dbReference type="Proteomes" id="UP001184150"/>
    </source>
</evidence>
<dbReference type="InterPro" id="IPR013113">
    <property type="entry name" value="SIP_FAD-bd"/>
</dbReference>
<dbReference type="InterPro" id="IPR017927">
    <property type="entry name" value="FAD-bd_FR_type"/>
</dbReference>
<accession>A0ABU1MJS7</accession>
<comment type="caution">
    <text evidence="4">The sequence shown here is derived from an EMBL/GenBank/DDBJ whole genome shotgun (WGS) entry which is preliminary data.</text>
</comment>
<dbReference type="InterPro" id="IPR017938">
    <property type="entry name" value="Riboflavin_synthase-like_b-brl"/>
</dbReference>
<evidence type="ECO:0000256" key="2">
    <source>
        <dbReference type="SAM" id="MobiDB-lite"/>
    </source>
</evidence>
<dbReference type="Proteomes" id="UP001184150">
    <property type="component" value="Unassembled WGS sequence"/>
</dbReference>
<dbReference type="EMBL" id="JAVDRD010000003">
    <property type="protein sequence ID" value="MDR6510588.1"/>
    <property type="molecule type" value="Genomic_DNA"/>
</dbReference>
<reference evidence="4 5" key="1">
    <citation type="submission" date="2023-07" db="EMBL/GenBank/DDBJ databases">
        <title>Sorghum-associated microbial communities from plants grown in Nebraska, USA.</title>
        <authorList>
            <person name="Schachtman D."/>
        </authorList>
    </citation>
    <scope>NUCLEOTIDE SEQUENCE [LARGE SCALE GENOMIC DNA]</scope>
    <source>
        <strain evidence="4 5">DS1027</strain>
    </source>
</reference>
<dbReference type="Pfam" id="PF04954">
    <property type="entry name" value="SIP"/>
    <property type="match status" value="1"/>
</dbReference>
<evidence type="ECO:0000259" key="3">
    <source>
        <dbReference type="PROSITE" id="PS51384"/>
    </source>
</evidence>
<comment type="similarity">
    <text evidence="1">Belongs to the SIP oxidoreductase family.</text>
</comment>
<dbReference type="InterPro" id="IPR039374">
    <property type="entry name" value="SIP_fam"/>
</dbReference>
<dbReference type="RefSeq" id="WP_309804781.1">
    <property type="nucleotide sequence ID" value="NZ_JAVDRD010000003.1"/>
</dbReference>
<name>A0ABU1MJS7_9SPHN</name>
<dbReference type="PROSITE" id="PS51384">
    <property type="entry name" value="FAD_FR"/>
    <property type="match status" value="1"/>
</dbReference>
<organism evidence="4 5">
    <name type="scientific">Novosphingobium capsulatum</name>
    <dbReference type="NCBI Taxonomy" id="13688"/>
    <lineage>
        <taxon>Bacteria</taxon>
        <taxon>Pseudomonadati</taxon>
        <taxon>Pseudomonadota</taxon>
        <taxon>Alphaproteobacteria</taxon>
        <taxon>Sphingomonadales</taxon>
        <taxon>Sphingomonadaceae</taxon>
        <taxon>Novosphingobium</taxon>
    </lineage>
</organism>
<protein>
    <submittedName>
        <fullName evidence="4">NADPH-dependent ferric siderophore reductase</fullName>
    </submittedName>
</protein>
<dbReference type="InterPro" id="IPR007037">
    <property type="entry name" value="SIP_rossman_dom"/>
</dbReference>
<feature type="region of interest" description="Disordered" evidence="2">
    <location>
        <begin position="1"/>
        <end position="23"/>
    </location>
</feature>
<sequence length="271" mass="28887">MTSQASQTTTPHSDPADAPVLRRMRHETTLRTLRIARHERLTPNMIRIVAEGPELAGFVSGAPDDHIKVFVEGGPDERIMRDYTPRHHDAAAGTLTIDFFDHEGGPVSDWARAAQVGDPIRIGGPRGSQVIEGPIAYWLLVGDETALPAIGRRVEELPAGVRATVIGAVPGAADEQTFATAATLETHWLHRDAAAATDPAPIIAALAQIDLPPATFVWIAAEAGVARAAREYLVETRGLDKRWIKAAGYWVAGEADSSAKNLGEADAAGGH</sequence>
<dbReference type="Gene3D" id="2.40.30.10">
    <property type="entry name" value="Translation factors"/>
    <property type="match status" value="1"/>
</dbReference>
<dbReference type="SUPFAM" id="SSF63380">
    <property type="entry name" value="Riboflavin synthase domain-like"/>
    <property type="match status" value="1"/>
</dbReference>
<feature type="domain" description="FAD-binding FR-type" evidence="3">
    <location>
        <begin position="28"/>
        <end position="132"/>
    </location>
</feature>
<feature type="compositionally biased region" description="Polar residues" evidence="2">
    <location>
        <begin position="1"/>
        <end position="12"/>
    </location>
</feature>
<gene>
    <name evidence="4" type="ORF">J2792_001454</name>
</gene>
<evidence type="ECO:0000313" key="4">
    <source>
        <dbReference type="EMBL" id="MDR6510588.1"/>
    </source>
</evidence>
<dbReference type="PANTHER" id="PTHR30157:SF0">
    <property type="entry name" value="NADPH-DEPENDENT FERRIC-CHELATE REDUCTASE"/>
    <property type="match status" value="1"/>
</dbReference>
<dbReference type="Pfam" id="PF08021">
    <property type="entry name" value="FAD_binding_9"/>
    <property type="match status" value="2"/>
</dbReference>